<accession>A0ABT0E4Q5</accession>
<keyword evidence="2" id="KW-1185">Reference proteome</keyword>
<proteinExistence type="predicted"/>
<comment type="caution">
    <text evidence="1">The sequence shown here is derived from an EMBL/GenBank/DDBJ whole genome shotgun (WGS) entry which is preliminary data.</text>
</comment>
<evidence type="ECO:0000313" key="1">
    <source>
        <dbReference type="EMBL" id="MCK0536748.1"/>
    </source>
</evidence>
<dbReference type="Proteomes" id="UP001165524">
    <property type="component" value="Unassembled WGS sequence"/>
</dbReference>
<name>A0ABT0E4Q5_9GAMM</name>
<organism evidence="1 2">
    <name type="scientific">Alcanivorax quisquiliarum</name>
    <dbReference type="NCBI Taxonomy" id="2933565"/>
    <lineage>
        <taxon>Bacteria</taxon>
        <taxon>Pseudomonadati</taxon>
        <taxon>Pseudomonadota</taxon>
        <taxon>Gammaproteobacteria</taxon>
        <taxon>Oceanospirillales</taxon>
        <taxon>Alcanivoracaceae</taxon>
        <taxon>Alcanivorax</taxon>
    </lineage>
</organism>
<gene>
    <name evidence="1" type="ORF">MU846_03425</name>
</gene>
<dbReference type="RefSeq" id="WP_246948443.1">
    <property type="nucleotide sequence ID" value="NZ_JALKII010000002.1"/>
</dbReference>
<sequence>MSYSVLENRVFTQPLSSAPQPPTTQALRAVALRAHRQAAGGEPGPGHWRPSGALLAMLRELLLTSATHYPAAEAFAPPARFGVREPDEPGFSEQLMQMEADFVELSEAHRELVIEFMKLLRHQASGQLDD</sequence>
<reference evidence="1" key="1">
    <citation type="submission" date="2022-04" db="EMBL/GenBank/DDBJ databases">
        <title>Alcanivorax sp. CY1518 draft genome sequence.</title>
        <authorList>
            <person name="Zhao G."/>
            <person name="An M."/>
        </authorList>
    </citation>
    <scope>NUCLEOTIDE SEQUENCE</scope>
    <source>
        <strain evidence="1">CY1518</strain>
    </source>
</reference>
<dbReference type="EMBL" id="JALKII010000002">
    <property type="protein sequence ID" value="MCK0536748.1"/>
    <property type="molecule type" value="Genomic_DNA"/>
</dbReference>
<evidence type="ECO:0000313" key="2">
    <source>
        <dbReference type="Proteomes" id="UP001165524"/>
    </source>
</evidence>
<protein>
    <submittedName>
        <fullName evidence="1">Uncharacterized protein</fullName>
    </submittedName>
</protein>